<keyword evidence="3" id="KW-1185">Reference proteome</keyword>
<organism evidence="2 3">
    <name type="scientific">Miscanthus lutarioriparius</name>
    <dbReference type="NCBI Taxonomy" id="422564"/>
    <lineage>
        <taxon>Eukaryota</taxon>
        <taxon>Viridiplantae</taxon>
        <taxon>Streptophyta</taxon>
        <taxon>Embryophyta</taxon>
        <taxon>Tracheophyta</taxon>
        <taxon>Spermatophyta</taxon>
        <taxon>Magnoliopsida</taxon>
        <taxon>Liliopsida</taxon>
        <taxon>Poales</taxon>
        <taxon>Poaceae</taxon>
        <taxon>PACMAD clade</taxon>
        <taxon>Panicoideae</taxon>
        <taxon>Andropogonodae</taxon>
        <taxon>Andropogoneae</taxon>
        <taxon>Saccharinae</taxon>
        <taxon>Miscanthus</taxon>
    </lineage>
</organism>
<accession>A0A811NKD8</accession>
<dbReference type="OrthoDB" id="673593at2759"/>
<keyword evidence="1" id="KW-0472">Membrane</keyword>
<feature type="transmembrane region" description="Helical" evidence="1">
    <location>
        <begin position="12"/>
        <end position="31"/>
    </location>
</feature>
<evidence type="ECO:0000256" key="1">
    <source>
        <dbReference type="SAM" id="Phobius"/>
    </source>
</evidence>
<sequence>MALVVSVEFLDGFVVLSFFPDAVAIVLYYVVKLFSACQPREESSPLDFTFRIVAAAGFTLMTGLYTAFMGTDHYGFHGSVKLEPSGDPTSHA</sequence>
<comment type="caution">
    <text evidence="2">The sequence shown here is derived from an EMBL/GenBank/DDBJ whole genome shotgun (WGS) entry which is preliminary data.</text>
</comment>
<dbReference type="Proteomes" id="UP000604825">
    <property type="component" value="Unassembled WGS sequence"/>
</dbReference>
<keyword evidence="1" id="KW-0812">Transmembrane</keyword>
<protein>
    <submittedName>
        <fullName evidence="2">Uncharacterized protein</fullName>
    </submittedName>
</protein>
<feature type="transmembrane region" description="Helical" evidence="1">
    <location>
        <begin position="52"/>
        <end position="70"/>
    </location>
</feature>
<evidence type="ECO:0000313" key="3">
    <source>
        <dbReference type="Proteomes" id="UP000604825"/>
    </source>
</evidence>
<gene>
    <name evidence="2" type="ORF">NCGR_LOCUS19907</name>
</gene>
<proteinExistence type="predicted"/>
<dbReference type="AlphaFoldDB" id="A0A811NKD8"/>
<dbReference type="EMBL" id="CAJGYO010000005">
    <property type="protein sequence ID" value="CAD6229305.1"/>
    <property type="molecule type" value="Genomic_DNA"/>
</dbReference>
<name>A0A811NKD8_9POAL</name>
<keyword evidence="1" id="KW-1133">Transmembrane helix</keyword>
<reference evidence="2" key="1">
    <citation type="submission" date="2020-10" db="EMBL/GenBank/DDBJ databases">
        <authorList>
            <person name="Han B."/>
            <person name="Lu T."/>
            <person name="Zhao Q."/>
            <person name="Huang X."/>
            <person name="Zhao Y."/>
        </authorList>
    </citation>
    <scope>NUCLEOTIDE SEQUENCE</scope>
</reference>
<evidence type="ECO:0000313" key="2">
    <source>
        <dbReference type="EMBL" id="CAD6229305.1"/>
    </source>
</evidence>